<dbReference type="Gramene" id="KZM94100">
    <property type="protein sequence ID" value="KZM94100"/>
    <property type="gene ID" value="DCAR_017345"/>
</dbReference>
<gene>
    <name evidence="2" type="ORF">DCAR_017345</name>
</gene>
<evidence type="ECO:0000313" key="2">
    <source>
        <dbReference type="EMBL" id="KZM94100.1"/>
    </source>
</evidence>
<dbReference type="AlphaFoldDB" id="A0A162A2E7"/>
<feature type="compositionally biased region" description="Low complexity" evidence="1">
    <location>
        <begin position="1"/>
        <end position="17"/>
    </location>
</feature>
<name>A0A162A2E7_DAUCS</name>
<feature type="region of interest" description="Disordered" evidence="1">
    <location>
        <begin position="1"/>
        <end position="52"/>
    </location>
</feature>
<reference evidence="2" key="1">
    <citation type="journal article" date="2016" name="Nat. Genet.">
        <title>A high-quality carrot genome assembly provides new insights into carotenoid accumulation and asterid genome evolution.</title>
        <authorList>
            <person name="Iorizzo M."/>
            <person name="Ellison S."/>
            <person name="Senalik D."/>
            <person name="Zeng P."/>
            <person name="Satapoomin P."/>
            <person name="Huang J."/>
            <person name="Bowman M."/>
            <person name="Iovene M."/>
            <person name="Sanseverino W."/>
            <person name="Cavagnaro P."/>
            <person name="Yildiz M."/>
            <person name="Macko-Podgorni A."/>
            <person name="Moranska E."/>
            <person name="Grzebelus E."/>
            <person name="Grzebelus D."/>
            <person name="Ashrafi H."/>
            <person name="Zheng Z."/>
            <person name="Cheng S."/>
            <person name="Spooner D."/>
            <person name="Van Deynze A."/>
            <person name="Simon P."/>
        </authorList>
    </citation>
    <scope>NUCLEOTIDE SEQUENCE [LARGE SCALE GENOMIC DNA]</scope>
    <source>
        <tissue evidence="2">Leaf</tissue>
    </source>
</reference>
<sequence length="52" mass="5398">MPPPISGRRTSGSSSQSFPDGGSPMEPNAEMLATNHKPPISGRHTTGFSSQS</sequence>
<protein>
    <submittedName>
        <fullName evidence="2">Uncharacterized protein</fullName>
    </submittedName>
</protein>
<proteinExistence type="predicted"/>
<organism evidence="2">
    <name type="scientific">Daucus carota subsp. sativus</name>
    <name type="common">Carrot</name>
    <dbReference type="NCBI Taxonomy" id="79200"/>
    <lineage>
        <taxon>Eukaryota</taxon>
        <taxon>Viridiplantae</taxon>
        <taxon>Streptophyta</taxon>
        <taxon>Embryophyta</taxon>
        <taxon>Tracheophyta</taxon>
        <taxon>Spermatophyta</taxon>
        <taxon>Magnoliopsida</taxon>
        <taxon>eudicotyledons</taxon>
        <taxon>Gunneridae</taxon>
        <taxon>Pentapetalae</taxon>
        <taxon>asterids</taxon>
        <taxon>campanulids</taxon>
        <taxon>Apiales</taxon>
        <taxon>Apiaceae</taxon>
        <taxon>Apioideae</taxon>
        <taxon>Scandiceae</taxon>
        <taxon>Daucinae</taxon>
        <taxon>Daucus</taxon>
        <taxon>Daucus sect. Daucus</taxon>
    </lineage>
</organism>
<feature type="compositionally biased region" description="Polar residues" evidence="1">
    <location>
        <begin position="43"/>
        <end position="52"/>
    </location>
</feature>
<comment type="caution">
    <text evidence="2">The sequence shown here is derived from an EMBL/GenBank/DDBJ whole genome shotgun (WGS) entry which is preliminary data.</text>
</comment>
<evidence type="ECO:0000256" key="1">
    <source>
        <dbReference type="SAM" id="MobiDB-lite"/>
    </source>
</evidence>
<accession>A0A162A2E7</accession>
<dbReference type="EMBL" id="LNRQ01000005">
    <property type="protein sequence ID" value="KZM94100.1"/>
    <property type="molecule type" value="Genomic_DNA"/>
</dbReference>